<reference evidence="1 2" key="1">
    <citation type="submission" date="2022-03" db="EMBL/GenBank/DDBJ databases">
        <title>Complete genome sequence of Lysobacter capsici VKM B-2533 and Lysobacter gummosus 10.1.1, promising sources of lytic agents.</title>
        <authorList>
            <person name="Tarlachkov S.V."/>
            <person name="Kudryakova I.V."/>
            <person name="Afoshin A.S."/>
            <person name="Leontyevskaya E.A."/>
            <person name="Leontyevskaya N.V."/>
        </authorList>
    </citation>
    <scope>NUCLEOTIDE SEQUENCE [LARGE SCALE GENOMIC DNA]</scope>
    <source>
        <strain evidence="1 2">10.1.1</strain>
    </source>
</reference>
<dbReference type="EMBL" id="CP093547">
    <property type="protein sequence ID" value="UNP30920.1"/>
    <property type="molecule type" value="Genomic_DNA"/>
</dbReference>
<evidence type="ECO:0000313" key="2">
    <source>
        <dbReference type="Proteomes" id="UP000829194"/>
    </source>
</evidence>
<sequence>MSILVVDRWMEYRGTVVHSIDTGARQAYAYLSPNIIVTADGAPDAYHPDNLGTGHIRKTHWPDGDWQRALVADPDHPRRPLQQTGGRNAGYFVSITALNDPSRSRTDPTAYVDAGRIPYLVLPAPFHAIDGSGDLGDFVVAYHPVTRRFSYGLIGDIGADRPLGEISMRMASDLSGHRAEAKSGQGVPFGSMLCLVFPKSRMTPAWPMPPAAIRARCEHLLKRLGGQMRLPQLAEALAE</sequence>
<keyword evidence="2" id="KW-1185">Reference proteome</keyword>
<evidence type="ECO:0000313" key="1">
    <source>
        <dbReference type="EMBL" id="UNP30920.1"/>
    </source>
</evidence>
<evidence type="ECO:0008006" key="3">
    <source>
        <dbReference type="Google" id="ProtNLM"/>
    </source>
</evidence>
<dbReference type="Proteomes" id="UP000829194">
    <property type="component" value="Chromosome"/>
</dbReference>
<protein>
    <recommendedName>
        <fullName evidence="3">Fungal chitosanase of glycosyl hydrolase group 75 family protein</fullName>
    </recommendedName>
</protein>
<name>A0ABY3XH24_9GAMM</name>
<proteinExistence type="predicted"/>
<dbReference type="RefSeq" id="WP_083512352.1">
    <property type="nucleotide sequence ID" value="NZ_CP011131.1"/>
</dbReference>
<accession>A0ABY3XH24</accession>
<gene>
    <name evidence="1" type="ORF">MOV92_06620</name>
</gene>
<organism evidence="1 2">
    <name type="scientific">Lysobacter gummosus</name>
    <dbReference type="NCBI Taxonomy" id="262324"/>
    <lineage>
        <taxon>Bacteria</taxon>
        <taxon>Pseudomonadati</taxon>
        <taxon>Pseudomonadota</taxon>
        <taxon>Gammaproteobacteria</taxon>
        <taxon>Lysobacterales</taxon>
        <taxon>Lysobacteraceae</taxon>
        <taxon>Lysobacter</taxon>
    </lineage>
</organism>